<evidence type="ECO:0000313" key="3">
    <source>
        <dbReference type="Proteomes" id="UP000218231"/>
    </source>
</evidence>
<organism evidence="2 3">
    <name type="scientific">Diploscapter pachys</name>
    <dbReference type="NCBI Taxonomy" id="2018661"/>
    <lineage>
        <taxon>Eukaryota</taxon>
        <taxon>Metazoa</taxon>
        <taxon>Ecdysozoa</taxon>
        <taxon>Nematoda</taxon>
        <taxon>Chromadorea</taxon>
        <taxon>Rhabditida</taxon>
        <taxon>Rhabditina</taxon>
        <taxon>Rhabditomorpha</taxon>
        <taxon>Rhabditoidea</taxon>
        <taxon>Rhabditidae</taxon>
        <taxon>Diploscapter</taxon>
    </lineage>
</organism>
<evidence type="ECO:0000313" key="2">
    <source>
        <dbReference type="EMBL" id="PAV90742.1"/>
    </source>
</evidence>
<gene>
    <name evidence="2" type="ORF">WR25_23125</name>
</gene>
<reference evidence="2 3" key="1">
    <citation type="journal article" date="2017" name="Curr. Biol.">
        <title>Genome architecture and evolution of a unichromosomal asexual nematode.</title>
        <authorList>
            <person name="Fradin H."/>
            <person name="Zegar C."/>
            <person name="Gutwein M."/>
            <person name="Lucas J."/>
            <person name="Kovtun M."/>
            <person name="Corcoran D."/>
            <person name="Baugh L.R."/>
            <person name="Kiontke K."/>
            <person name="Gunsalus K."/>
            <person name="Fitch D.H."/>
            <person name="Piano F."/>
        </authorList>
    </citation>
    <scope>NUCLEOTIDE SEQUENCE [LARGE SCALE GENOMIC DNA]</scope>
    <source>
        <strain evidence="2">PF1309</strain>
    </source>
</reference>
<feature type="region of interest" description="Disordered" evidence="1">
    <location>
        <begin position="25"/>
        <end position="90"/>
    </location>
</feature>
<keyword evidence="3" id="KW-1185">Reference proteome</keyword>
<comment type="caution">
    <text evidence="2">The sequence shown here is derived from an EMBL/GenBank/DDBJ whole genome shotgun (WGS) entry which is preliminary data.</text>
</comment>
<dbReference type="STRING" id="2018661.A0A2A2LX01"/>
<dbReference type="AlphaFoldDB" id="A0A2A2LX01"/>
<feature type="compositionally biased region" description="Pro residues" evidence="1">
    <location>
        <begin position="43"/>
        <end position="90"/>
    </location>
</feature>
<proteinExistence type="predicted"/>
<sequence>MAFLLLVLAMGAAADYYMPQEPAQDLPMPTLPPSTPYQTYQPQPIPTLPPTVAPDVPSPPPYAPEPIPTLPPTVAPDVPSPPPYAPEPIPTLPPTVAPDVPSPPPSYQEYNYATYAPQPVPTLPPFVPDVRPCDVCPAVNINFNPALTRVANCRALGLDLADYEILSAMTVDTTTSSGQFGCWHDNVRSYLTTCQDGKFIDQDGDHIVSLVCLKKVDRFTPSQAQPQPYYTAAPQPIPTLPPMIITPAPDVPKANGYSGY</sequence>
<name>A0A2A2LX01_9BILA</name>
<evidence type="ECO:0000256" key="1">
    <source>
        <dbReference type="SAM" id="MobiDB-lite"/>
    </source>
</evidence>
<accession>A0A2A2LX01</accession>
<dbReference type="EMBL" id="LIAE01006358">
    <property type="protein sequence ID" value="PAV90742.1"/>
    <property type="molecule type" value="Genomic_DNA"/>
</dbReference>
<dbReference type="Proteomes" id="UP000218231">
    <property type="component" value="Unassembled WGS sequence"/>
</dbReference>
<protein>
    <submittedName>
        <fullName evidence="2">Uncharacterized protein</fullName>
    </submittedName>
</protein>